<keyword evidence="1" id="KW-0812">Transmembrane</keyword>
<feature type="transmembrane region" description="Helical" evidence="1">
    <location>
        <begin position="183"/>
        <end position="199"/>
    </location>
</feature>
<feature type="transmembrane region" description="Helical" evidence="1">
    <location>
        <begin position="385"/>
        <end position="404"/>
    </location>
</feature>
<feature type="transmembrane region" description="Helical" evidence="1">
    <location>
        <begin position="133"/>
        <end position="153"/>
    </location>
</feature>
<dbReference type="InterPro" id="IPR029468">
    <property type="entry name" value="O-ag_pol_Wzy"/>
</dbReference>
<feature type="transmembrane region" description="Helical" evidence="1">
    <location>
        <begin position="206"/>
        <end position="225"/>
    </location>
</feature>
<organism evidence="2 3">
    <name type="scientific">Maribacter litoralis</name>
    <dbReference type="NCBI Taxonomy" id="2059726"/>
    <lineage>
        <taxon>Bacteria</taxon>
        <taxon>Pseudomonadati</taxon>
        <taxon>Bacteroidota</taxon>
        <taxon>Flavobacteriia</taxon>
        <taxon>Flavobacteriales</taxon>
        <taxon>Flavobacteriaceae</taxon>
        <taxon>Maribacter</taxon>
    </lineage>
</organism>
<proteinExistence type="predicted"/>
<dbReference type="Pfam" id="PF14296">
    <property type="entry name" value="O-ag_pol_Wzy"/>
    <property type="match status" value="1"/>
</dbReference>
<dbReference type="AlphaFoldDB" id="A0A653R7H5"/>
<feature type="transmembrane region" description="Helical" evidence="1">
    <location>
        <begin position="6"/>
        <end position="37"/>
    </location>
</feature>
<dbReference type="RefSeq" id="WP_159302610.1">
    <property type="nucleotide sequence ID" value="NZ_LR733271.1"/>
</dbReference>
<dbReference type="EMBL" id="CABWLR010000002">
    <property type="protein sequence ID" value="VXB50215.1"/>
    <property type="molecule type" value="Genomic_DNA"/>
</dbReference>
<gene>
    <name evidence="2" type="ORF">MARI151_20768</name>
</gene>
<evidence type="ECO:0000256" key="1">
    <source>
        <dbReference type="SAM" id="Phobius"/>
    </source>
</evidence>
<dbReference type="Proteomes" id="UP000430202">
    <property type="component" value="Unassembled WGS sequence"/>
</dbReference>
<evidence type="ECO:0000313" key="2">
    <source>
        <dbReference type="EMBL" id="VXB50215.1"/>
    </source>
</evidence>
<sequence length="470" mass="54412">MKVLASILLCLFSLVFISLEWFNAGLSFSLLSYGLLLYYTMKSAGVNSVLFLFMILFGLYGYSVPLSIFFEADIGWHRVAKLSTWQSVDFTLFSFMLSNQLALLAITLLYLLFIKRRTMNILNSDYEEPKFSYFYFAIIAGLFASISEALNFFRVGGFNAINRGKAYYQGAVNDLVLNIPYEGFLYISIGLFAMFFASLGRSTNKYFIYLPIYFLSIGFVLFTNLLIGERGLLIVAMVIFFLGFTIKVRITKVRFLYFILIGVLYIGFSFLTLLREDRIKYKGFGKFISTYETTLVRIMNPANSEFGAPALNYRIYMDLKEEDYNYKWGATYLEISTAFIPVYIYPNKPIGIVYEFRNTYFPERRKQGSTAGTGFSSLMEAYMNFGYFGPFLIYLLFLFVLIYLESKRANENIFINLFYLLSFNVFLIFSRSSSQYIFQTTIFYLIQIAAVVFVYKVLPKKVLATLKFDK</sequence>
<keyword evidence="3" id="KW-1185">Reference proteome</keyword>
<reference evidence="2 3" key="1">
    <citation type="submission" date="2019-10" db="EMBL/GenBank/DDBJ databases">
        <authorList>
            <person name="Karimi E."/>
        </authorList>
    </citation>
    <scope>NUCLEOTIDE SEQUENCE [LARGE SCALE GENOMIC DNA]</scope>
    <source>
        <strain evidence="2">Maribacter sp. 151</strain>
    </source>
</reference>
<evidence type="ECO:0000313" key="3">
    <source>
        <dbReference type="Proteomes" id="UP000430202"/>
    </source>
</evidence>
<keyword evidence="1" id="KW-1133">Transmembrane helix</keyword>
<feature type="transmembrane region" description="Helical" evidence="1">
    <location>
        <begin position="255"/>
        <end position="274"/>
    </location>
</feature>
<feature type="transmembrane region" description="Helical" evidence="1">
    <location>
        <begin position="436"/>
        <end position="458"/>
    </location>
</feature>
<evidence type="ECO:0008006" key="4">
    <source>
        <dbReference type="Google" id="ProtNLM"/>
    </source>
</evidence>
<feature type="transmembrane region" description="Helical" evidence="1">
    <location>
        <begin position="231"/>
        <end position="248"/>
    </location>
</feature>
<accession>A0A653R7H5</accession>
<keyword evidence="1" id="KW-0472">Membrane</keyword>
<feature type="transmembrane region" description="Helical" evidence="1">
    <location>
        <begin position="49"/>
        <end position="70"/>
    </location>
</feature>
<feature type="transmembrane region" description="Helical" evidence="1">
    <location>
        <begin position="413"/>
        <end position="430"/>
    </location>
</feature>
<name>A0A653R7H5_9FLAO</name>
<feature type="transmembrane region" description="Helical" evidence="1">
    <location>
        <begin position="90"/>
        <end position="113"/>
    </location>
</feature>
<protein>
    <recommendedName>
        <fullName evidence="4">Oligosaccharide repeat unit polymerase</fullName>
    </recommendedName>
</protein>